<organism evidence="1">
    <name type="scientific">Oryza punctata</name>
    <name type="common">Red rice</name>
    <dbReference type="NCBI Taxonomy" id="4537"/>
    <lineage>
        <taxon>Eukaryota</taxon>
        <taxon>Viridiplantae</taxon>
        <taxon>Streptophyta</taxon>
        <taxon>Embryophyta</taxon>
        <taxon>Tracheophyta</taxon>
        <taxon>Spermatophyta</taxon>
        <taxon>Magnoliopsida</taxon>
        <taxon>Liliopsida</taxon>
        <taxon>Poales</taxon>
        <taxon>Poaceae</taxon>
        <taxon>BOP clade</taxon>
        <taxon>Oryzoideae</taxon>
        <taxon>Oryzeae</taxon>
        <taxon>Oryzinae</taxon>
        <taxon>Oryza</taxon>
    </lineage>
</organism>
<dbReference type="HOGENOM" id="CLU_1771090_0_0_1"/>
<name>A0A0E0LKZ2_ORYPU</name>
<keyword evidence="2" id="KW-1185">Reference proteome</keyword>
<evidence type="ECO:0000313" key="2">
    <source>
        <dbReference type="Proteomes" id="UP000026962"/>
    </source>
</evidence>
<protein>
    <submittedName>
        <fullName evidence="1">Uncharacterized protein</fullName>
    </submittedName>
</protein>
<dbReference type="Proteomes" id="UP000026962">
    <property type="component" value="Chromosome 7"/>
</dbReference>
<dbReference type="EnsemblPlants" id="OPUNC07G14090.1">
    <property type="protein sequence ID" value="OPUNC07G14090.1"/>
    <property type="gene ID" value="OPUNC07G14090"/>
</dbReference>
<dbReference type="AlphaFoldDB" id="A0A0E0LKZ2"/>
<proteinExistence type="predicted"/>
<evidence type="ECO:0000313" key="1">
    <source>
        <dbReference type="EnsemblPlants" id="OPUNC07G14090.1"/>
    </source>
</evidence>
<reference evidence="1" key="2">
    <citation type="submission" date="2018-05" db="EMBL/GenBank/DDBJ databases">
        <title>OpunRS2 (Oryza punctata Reference Sequence Version 2).</title>
        <authorList>
            <person name="Zhang J."/>
            <person name="Kudrna D."/>
            <person name="Lee S."/>
            <person name="Talag J."/>
            <person name="Welchert J."/>
            <person name="Wing R.A."/>
        </authorList>
    </citation>
    <scope>NUCLEOTIDE SEQUENCE [LARGE SCALE GENOMIC DNA]</scope>
</reference>
<dbReference type="Gramene" id="OPUNC07G14090.1">
    <property type="protein sequence ID" value="OPUNC07G14090.1"/>
    <property type="gene ID" value="OPUNC07G14090"/>
</dbReference>
<sequence length="147" mass="15820">MTAVVAAVSGGSTAARPRAAGCVAGNRGDDAGRASQKGDNAVNYDHHYVEPRGVTRRVADGEAGLREWIIAGLTPTECTREVEADMDDGGAWVPSVPAHGEIEEDVLYFVDTQDVWDMRSGARMPFKGRTPVYELGMTWLFPPDLVV</sequence>
<reference evidence="1" key="1">
    <citation type="submission" date="2015-04" db="UniProtKB">
        <authorList>
            <consortium name="EnsemblPlants"/>
        </authorList>
    </citation>
    <scope>IDENTIFICATION</scope>
</reference>
<accession>A0A0E0LKZ2</accession>